<evidence type="ECO:0000256" key="1">
    <source>
        <dbReference type="SAM" id="MobiDB-lite"/>
    </source>
</evidence>
<dbReference type="OrthoDB" id="9929362at2759"/>
<reference evidence="3" key="1">
    <citation type="journal article" date="2023" name="DNA Res.">
        <title>Chromosome-level genome assembly of Phrynocephalus forsythii using third-generation DNA sequencing and Hi-C analysis.</title>
        <authorList>
            <person name="Qi Y."/>
            <person name="Zhao W."/>
            <person name="Zhao Y."/>
            <person name="Niu C."/>
            <person name="Cao S."/>
            <person name="Zhang Y."/>
        </authorList>
    </citation>
    <scope>NUCLEOTIDE SEQUENCE</scope>
    <source>
        <tissue evidence="3">Muscle</tissue>
    </source>
</reference>
<evidence type="ECO:0000313" key="4">
    <source>
        <dbReference type="Proteomes" id="UP001142489"/>
    </source>
</evidence>
<proteinExistence type="predicted"/>
<feature type="signal peptide" evidence="2">
    <location>
        <begin position="1"/>
        <end position="21"/>
    </location>
</feature>
<name>A0A9Q1B1F3_9SAUR</name>
<dbReference type="EMBL" id="JAPFRF010000006">
    <property type="protein sequence ID" value="KAJ7329256.1"/>
    <property type="molecule type" value="Genomic_DNA"/>
</dbReference>
<feature type="region of interest" description="Disordered" evidence="1">
    <location>
        <begin position="43"/>
        <end position="77"/>
    </location>
</feature>
<sequence>MIRFLIFSFLVVVIDPNGTSGKPVHGDFRSTLQVDFSDAADPFNDAQTKRSSYPSAPDPEAPNPSDPSSMCHFTQESESESQITCRLHFTRNKFNFNPFGLRFGKRQEGIWAGERKQASTKSSKILQALLKLELGRVMGQCGEARREDC</sequence>
<feature type="chain" id="PRO_5040275013" evidence="2">
    <location>
        <begin position="22"/>
        <end position="149"/>
    </location>
</feature>
<dbReference type="AlphaFoldDB" id="A0A9Q1B1F3"/>
<gene>
    <name evidence="3" type="ORF">JRQ81_015430</name>
</gene>
<dbReference type="Proteomes" id="UP001142489">
    <property type="component" value="Unassembled WGS sequence"/>
</dbReference>
<protein>
    <submittedName>
        <fullName evidence="3">Uncharacterized protein</fullName>
    </submittedName>
</protein>
<keyword evidence="4" id="KW-1185">Reference proteome</keyword>
<feature type="compositionally biased region" description="Pro residues" evidence="1">
    <location>
        <begin position="56"/>
        <end position="65"/>
    </location>
</feature>
<evidence type="ECO:0000256" key="2">
    <source>
        <dbReference type="SAM" id="SignalP"/>
    </source>
</evidence>
<feature type="compositionally biased region" description="Polar residues" evidence="1">
    <location>
        <begin position="45"/>
        <end position="54"/>
    </location>
</feature>
<accession>A0A9Q1B1F3</accession>
<evidence type="ECO:0000313" key="3">
    <source>
        <dbReference type="EMBL" id="KAJ7329256.1"/>
    </source>
</evidence>
<keyword evidence="2" id="KW-0732">Signal</keyword>
<organism evidence="3 4">
    <name type="scientific">Phrynocephalus forsythii</name>
    <dbReference type="NCBI Taxonomy" id="171643"/>
    <lineage>
        <taxon>Eukaryota</taxon>
        <taxon>Metazoa</taxon>
        <taxon>Chordata</taxon>
        <taxon>Craniata</taxon>
        <taxon>Vertebrata</taxon>
        <taxon>Euteleostomi</taxon>
        <taxon>Lepidosauria</taxon>
        <taxon>Squamata</taxon>
        <taxon>Bifurcata</taxon>
        <taxon>Unidentata</taxon>
        <taxon>Episquamata</taxon>
        <taxon>Toxicofera</taxon>
        <taxon>Iguania</taxon>
        <taxon>Acrodonta</taxon>
        <taxon>Agamidae</taxon>
        <taxon>Agaminae</taxon>
        <taxon>Phrynocephalus</taxon>
    </lineage>
</organism>
<feature type="compositionally biased region" description="Polar residues" evidence="1">
    <location>
        <begin position="66"/>
        <end position="77"/>
    </location>
</feature>
<comment type="caution">
    <text evidence="3">The sequence shown here is derived from an EMBL/GenBank/DDBJ whole genome shotgun (WGS) entry which is preliminary data.</text>
</comment>